<dbReference type="EMBL" id="JAUTXU010000338">
    <property type="protein sequence ID" value="KAK3684564.1"/>
    <property type="molecule type" value="Genomic_DNA"/>
</dbReference>
<proteinExistence type="predicted"/>
<gene>
    <name evidence="1" type="ORF">LTR37_020167</name>
</gene>
<comment type="caution">
    <text evidence="1">The sequence shown here is derived from an EMBL/GenBank/DDBJ whole genome shotgun (WGS) entry which is preliminary data.</text>
</comment>
<evidence type="ECO:0000313" key="1">
    <source>
        <dbReference type="EMBL" id="KAK3684564.1"/>
    </source>
</evidence>
<protein>
    <submittedName>
        <fullName evidence="1">Uncharacterized protein</fullName>
    </submittedName>
</protein>
<organism evidence="1 2">
    <name type="scientific">Vermiconidia calcicola</name>
    <dbReference type="NCBI Taxonomy" id="1690605"/>
    <lineage>
        <taxon>Eukaryota</taxon>
        <taxon>Fungi</taxon>
        <taxon>Dikarya</taxon>
        <taxon>Ascomycota</taxon>
        <taxon>Pezizomycotina</taxon>
        <taxon>Dothideomycetes</taxon>
        <taxon>Dothideomycetidae</taxon>
        <taxon>Mycosphaerellales</taxon>
        <taxon>Extremaceae</taxon>
        <taxon>Vermiconidia</taxon>
    </lineage>
</organism>
<sequence>MSFSIFTIQEHTIPSCHIREYPRALADDQEDVLQLAVKQYTPRESRNGTEQGVTELYEPLWDELYEKLKAKNIHINNIWIADVAHQGASGVLNEERVGNDPSWADHPRDLFLMINHFRTHMKRPLIGIGHSMGGNNLVNLSLMHPRLFTSLILIDPVIQRFPSAEGNFGPARASVKRRETWPSRKAAAEKLKSSKFYQSWDPRVLDKWIQYGLRETPTYHHPNNITPASSTPPTITADPSTATIPPAANTEKEVTLTTTKHQEVLTFLRPNFPDPEYPNPSTNPNPLTHPDVDPISPPNAPFYSPIPIATFHKLPQVRPSVFYIFGDVAAGAYLSAPVLKADKLANTGTGVGGSGGVKKGRVSSVTFEGVGHLIPMEVVGRTAKACREWLVPELGRWRAIEDEERREWGRVERREKGRLSKEYVERMTSDWSEEAERMGKGERAKL</sequence>
<name>A0ACC3MDN4_9PEZI</name>
<evidence type="ECO:0000313" key="2">
    <source>
        <dbReference type="Proteomes" id="UP001281147"/>
    </source>
</evidence>
<keyword evidence="2" id="KW-1185">Reference proteome</keyword>
<reference evidence="1" key="1">
    <citation type="submission" date="2023-07" db="EMBL/GenBank/DDBJ databases">
        <title>Black Yeasts Isolated from many extreme environments.</title>
        <authorList>
            <person name="Coleine C."/>
            <person name="Stajich J.E."/>
            <person name="Selbmann L."/>
        </authorList>
    </citation>
    <scope>NUCLEOTIDE SEQUENCE</scope>
    <source>
        <strain evidence="1">CCFEE 5714</strain>
    </source>
</reference>
<accession>A0ACC3MDN4</accession>
<dbReference type="Proteomes" id="UP001281147">
    <property type="component" value="Unassembled WGS sequence"/>
</dbReference>